<accession>A0ABS4M7M0</accession>
<dbReference type="Proteomes" id="UP001519309">
    <property type="component" value="Unassembled WGS sequence"/>
</dbReference>
<proteinExistence type="predicted"/>
<evidence type="ECO:0000313" key="1">
    <source>
        <dbReference type="EMBL" id="MBP2055655.1"/>
    </source>
</evidence>
<protein>
    <submittedName>
        <fullName evidence="1">Uncharacterized protein</fullName>
    </submittedName>
</protein>
<name>A0ABS4M7M0_9ACTN</name>
<keyword evidence="2" id="KW-1185">Reference proteome</keyword>
<dbReference type="RefSeq" id="WP_159400048.1">
    <property type="nucleotide sequence ID" value="NZ_CP016279.1"/>
</dbReference>
<reference evidence="1 2" key="1">
    <citation type="submission" date="2021-03" db="EMBL/GenBank/DDBJ databases">
        <title>Genomic Encyclopedia of Type Strains, Phase IV (KMG-IV): sequencing the most valuable type-strain genomes for metagenomic binning, comparative biology and taxonomic classification.</title>
        <authorList>
            <person name="Goeker M."/>
        </authorList>
    </citation>
    <scope>NUCLEOTIDE SEQUENCE [LARGE SCALE GENOMIC DNA]</scope>
    <source>
        <strain evidence="1 2">DSM 40499</strain>
    </source>
</reference>
<dbReference type="EMBL" id="JAGGLP010000032">
    <property type="protein sequence ID" value="MBP2055655.1"/>
    <property type="molecule type" value="Genomic_DNA"/>
</dbReference>
<organism evidence="1 2">
    <name type="scientific">Streptomyces griseochromogenes</name>
    <dbReference type="NCBI Taxonomy" id="68214"/>
    <lineage>
        <taxon>Bacteria</taxon>
        <taxon>Bacillati</taxon>
        <taxon>Actinomycetota</taxon>
        <taxon>Actinomycetes</taxon>
        <taxon>Kitasatosporales</taxon>
        <taxon>Streptomycetaceae</taxon>
        <taxon>Streptomyces</taxon>
    </lineage>
</organism>
<comment type="caution">
    <text evidence="1">The sequence shown here is derived from an EMBL/GenBank/DDBJ whole genome shotgun (WGS) entry which is preliminary data.</text>
</comment>
<evidence type="ECO:0000313" key="2">
    <source>
        <dbReference type="Proteomes" id="UP001519309"/>
    </source>
</evidence>
<gene>
    <name evidence="1" type="ORF">J2Z21_008671</name>
</gene>
<sequence>MSTSPWTSRGRRAEPSIWKIDGRLLIAATRCLRRLRCGVRTERTQTAIHDGASLAGGLAGAGNGAETGAEVGFVGGPVGTVGDGVVGGVLGEVVGIGEGTLWTGSRICYR</sequence>